<dbReference type="GO" id="GO:0005886">
    <property type="term" value="C:plasma membrane"/>
    <property type="evidence" value="ECO:0007669"/>
    <property type="project" value="UniProtKB-SubCell"/>
</dbReference>
<feature type="transmembrane region" description="Helical" evidence="10">
    <location>
        <begin position="345"/>
        <end position="369"/>
    </location>
</feature>
<dbReference type="GO" id="GO:1903425">
    <property type="term" value="F:fluoride transmembrane transporter activity"/>
    <property type="evidence" value="ECO:0007669"/>
    <property type="project" value="TreeGrafter"/>
</dbReference>
<feature type="compositionally biased region" description="Basic and acidic residues" evidence="9">
    <location>
        <begin position="1"/>
        <end position="10"/>
    </location>
</feature>
<dbReference type="STRING" id="215250.A0A316YNE6"/>
<evidence type="ECO:0000256" key="10">
    <source>
        <dbReference type="SAM" id="Phobius"/>
    </source>
</evidence>
<feature type="transmembrane region" description="Helical" evidence="10">
    <location>
        <begin position="116"/>
        <end position="136"/>
    </location>
</feature>
<feature type="transmembrane region" description="Helical" evidence="10">
    <location>
        <begin position="49"/>
        <end position="68"/>
    </location>
</feature>
<feature type="transmembrane region" description="Helical" evidence="10">
    <location>
        <begin position="88"/>
        <end position="104"/>
    </location>
</feature>
<evidence type="ECO:0000256" key="3">
    <source>
        <dbReference type="ARBA" id="ARBA00022475"/>
    </source>
</evidence>
<keyword evidence="4 10" id="KW-0812">Transmembrane</keyword>
<proteinExistence type="inferred from homology"/>
<evidence type="ECO:0000256" key="5">
    <source>
        <dbReference type="ARBA" id="ARBA00022989"/>
    </source>
</evidence>
<evidence type="ECO:0000256" key="2">
    <source>
        <dbReference type="ARBA" id="ARBA00004651"/>
    </source>
</evidence>
<gene>
    <name evidence="11" type="ORF">FA10DRAFT_266677</name>
</gene>
<evidence type="ECO:0000256" key="8">
    <source>
        <dbReference type="ARBA" id="ARBA00035585"/>
    </source>
</evidence>
<reference evidence="11 12" key="1">
    <citation type="journal article" date="2018" name="Mol. Biol. Evol.">
        <title>Broad Genomic Sampling Reveals a Smut Pathogenic Ancestry of the Fungal Clade Ustilaginomycotina.</title>
        <authorList>
            <person name="Kijpornyongpan T."/>
            <person name="Mondo S.J."/>
            <person name="Barry K."/>
            <person name="Sandor L."/>
            <person name="Lee J."/>
            <person name="Lipzen A."/>
            <person name="Pangilinan J."/>
            <person name="LaButti K."/>
            <person name="Hainaut M."/>
            <person name="Henrissat B."/>
            <person name="Grigoriev I.V."/>
            <person name="Spatafora J.W."/>
            <person name="Aime M.C."/>
        </authorList>
    </citation>
    <scope>NUCLEOTIDE SEQUENCE [LARGE SCALE GENOMIC DNA]</scope>
    <source>
        <strain evidence="11 12">MCA 4198</strain>
    </source>
</reference>
<feature type="transmembrane region" description="Helical" evidence="10">
    <location>
        <begin position="240"/>
        <end position="256"/>
    </location>
</feature>
<dbReference type="InterPro" id="IPR003691">
    <property type="entry name" value="FluC"/>
</dbReference>
<organism evidence="11 12">
    <name type="scientific">Acaromyces ingoldii</name>
    <dbReference type="NCBI Taxonomy" id="215250"/>
    <lineage>
        <taxon>Eukaryota</taxon>
        <taxon>Fungi</taxon>
        <taxon>Dikarya</taxon>
        <taxon>Basidiomycota</taxon>
        <taxon>Ustilaginomycotina</taxon>
        <taxon>Exobasidiomycetes</taxon>
        <taxon>Exobasidiales</taxon>
        <taxon>Cryptobasidiaceae</taxon>
        <taxon>Acaromyces</taxon>
    </lineage>
</organism>
<dbReference type="GeneID" id="37043514"/>
<feature type="region of interest" description="Disordered" evidence="9">
    <location>
        <begin position="1"/>
        <end position="42"/>
    </location>
</feature>
<evidence type="ECO:0000256" key="7">
    <source>
        <dbReference type="ARBA" id="ARBA00035120"/>
    </source>
</evidence>
<accession>A0A316YNE6</accession>
<protein>
    <submittedName>
        <fullName evidence="11">Uncharacterized protein</fullName>
    </submittedName>
</protein>
<dbReference type="Proteomes" id="UP000245768">
    <property type="component" value="Unassembled WGS sequence"/>
</dbReference>
<dbReference type="OrthoDB" id="409792at2759"/>
<dbReference type="PANTHER" id="PTHR28259">
    <property type="entry name" value="FLUORIDE EXPORT PROTEIN 1-RELATED"/>
    <property type="match status" value="1"/>
</dbReference>
<sequence length="382" mass="41054">MSQNHDKEQTSGESRGTGVNGDEAEPGRQLEPQEIDEEAEQEKPGRVHVALRLSAVVSLLAFSAIWGVLTRLGLIALNTYSGQSVTPVIWAQAVGCFVMGWALSNRKALEEWYAPLYVAITTGYCGSVTTFSTWIVEVFQAFGNQEHWDRHGLHNVMDALTQTAVTLGMSLASLAAGKALGKVLRVDPVLKRLGRKSGSKPRKGMHPERAADVAAVLIGIVFWAASAILCGTYAPFRKVAFSIVLGPPGAILRWYLSRFNSHPRSKQRPHWPLGTLSANLIATAVLCAVFVGQRVGRVSGRGGGGAYSVTGCYALYGVEEGFCGCLSTISTFAQELATIKPERRAVLYAVASWTFGILICILLIGAPWWSIGMDGSCVGVTL</sequence>
<dbReference type="EMBL" id="KZ819636">
    <property type="protein sequence ID" value="PWN90188.1"/>
    <property type="molecule type" value="Genomic_DNA"/>
</dbReference>
<name>A0A316YNE6_9BASI</name>
<evidence type="ECO:0000256" key="6">
    <source>
        <dbReference type="ARBA" id="ARBA00023136"/>
    </source>
</evidence>
<evidence type="ECO:0000313" key="11">
    <source>
        <dbReference type="EMBL" id="PWN90188.1"/>
    </source>
</evidence>
<evidence type="ECO:0000256" key="9">
    <source>
        <dbReference type="SAM" id="MobiDB-lite"/>
    </source>
</evidence>
<comment type="subcellular location">
    <subcellularLocation>
        <location evidence="2">Cell membrane</location>
        <topology evidence="2">Multi-pass membrane protein</topology>
    </subcellularLocation>
</comment>
<keyword evidence="3" id="KW-1003">Cell membrane</keyword>
<dbReference type="PANTHER" id="PTHR28259:SF1">
    <property type="entry name" value="FLUORIDE EXPORT PROTEIN 1-RELATED"/>
    <property type="match status" value="1"/>
</dbReference>
<keyword evidence="5 10" id="KW-1133">Transmembrane helix</keyword>
<comment type="catalytic activity">
    <reaction evidence="8">
        <text>fluoride(in) = fluoride(out)</text>
        <dbReference type="Rhea" id="RHEA:76159"/>
        <dbReference type="ChEBI" id="CHEBI:17051"/>
    </reaction>
    <physiologicalReaction direction="left-to-right" evidence="8">
        <dbReference type="Rhea" id="RHEA:76160"/>
    </physiologicalReaction>
</comment>
<evidence type="ECO:0000313" key="12">
    <source>
        <dbReference type="Proteomes" id="UP000245768"/>
    </source>
</evidence>
<dbReference type="FunCoup" id="A0A316YNE6">
    <property type="interactions" value="36"/>
</dbReference>
<dbReference type="RefSeq" id="XP_025377386.1">
    <property type="nucleotide sequence ID" value="XM_025521598.1"/>
</dbReference>
<feature type="transmembrane region" description="Helical" evidence="10">
    <location>
        <begin position="276"/>
        <end position="293"/>
    </location>
</feature>
<evidence type="ECO:0000256" key="1">
    <source>
        <dbReference type="ARBA" id="ARBA00002598"/>
    </source>
</evidence>
<keyword evidence="6 10" id="KW-0472">Membrane</keyword>
<feature type="transmembrane region" description="Helical" evidence="10">
    <location>
        <begin position="210"/>
        <end position="234"/>
    </location>
</feature>
<dbReference type="InParanoid" id="A0A316YNE6"/>
<dbReference type="AlphaFoldDB" id="A0A316YNE6"/>
<dbReference type="Pfam" id="PF02537">
    <property type="entry name" value="CRCB"/>
    <property type="match status" value="2"/>
</dbReference>
<comment type="similarity">
    <text evidence="7">Belongs to the fluoride channel Fluc/FEX (TC 1.A.43) family.</text>
</comment>
<keyword evidence="12" id="KW-1185">Reference proteome</keyword>
<comment type="function">
    <text evidence="1">Fluoride channel required for the rapid expulsion of cytoplasmic fluoride.</text>
</comment>
<evidence type="ECO:0000256" key="4">
    <source>
        <dbReference type="ARBA" id="ARBA00022692"/>
    </source>
</evidence>